<gene>
    <name evidence="1" type="ORF">CDEST_09026</name>
</gene>
<evidence type="ECO:0000313" key="2">
    <source>
        <dbReference type="Proteomes" id="UP001322277"/>
    </source>
</evidence>
<dbReference type="RefSeq" id="XP_062781236.1">
    <property type="nucleotide sequence ID" value="XM_062925185.1"/>
</dbReference>
<dbReference type="KEGG" id="cdet:87945529"/>
<name>A0AAX4IKX5_9PEZI</name>
<organism evidence="1 2">
    <name type="scientific">Colletotrichum destructivum</name>
    <dbReference type="NCBI Taxonomy" id="34406"/>
    <lineage>
        <taxon>Eukaryota</taxon>
        <taxon>Fungi</taxon>
        <taxon>Dikarya</taxon>
        <taxon>Ascomycota</taxon>
        <taxon>Pezizomycotina</taxon>
        <taxon>Sordariomycetes</taxon>
        <taxon>Hypocreomycetidae</taxon>
        <taxon>Glomerellales</taxon>
        <taxon>Glomerellaceae</taxon>
        <taxon>Colletotrichum</taxon>
        <taxon>Colletotrichum destructivum species complex</taxon>
    </lineage>
</organism>
<accession>A0AAX4IKX5</accession>
<sequence length="153" mass="17255">MNHVSKQCGLREVQSYGLSRVVPPDQRYSTIAVKVQSIRRCSDMVPTVKKPYATTITTTLSHLQFAAMIGICWRILEDLNESLRAKASGLILTGGPAPHSDLAFTIEVTETTSFRERRLMQHPKSKSSAMEECRLFALLNKTQAKSFRDRIRT</sequence>
<dbReference type="Proteomes" id="UP001322277">
    <property type="component" value="Chromosome 5"/>
</dbReference>
<dbReference type="AlphaFoldDB" id="A0AAX4IKX5"/>
<protein>
    <submittedName>
        <fullName evidence="1">Uncharacterized protein</fullName>
    </submittedName>
</protein>
<proteinExistence type="predicted"/>
<dbReference type="EMBL" id="CP137309">
    <property type="protein sequence ID" value="WQF84012.1"/>
    <property type="molecule type" value="Genomic_DNA"/>
</dbReference>
<dbReference type="GeneID" id="87945529"/>
<evidence type="ECO:0000313" key="1">
    <source>
        <dbReference type="EMBL" id="WQF84012.1"/>
    </source>
</evidence>
<reference evidence="2" key="1">
    <citation type="journal article" date="2023" name="bioRxiv">
        <title>Complete genome of the Medicago anthracnose fungus, Colletotrichum destructivum, reveals a mini-chromosome-like region within a core chromosome.</title>
        <authorList>
            <person name="Lapalu N."/>
            <person name="Simon A."/>
            <person name="Lu A."/>
            <person name="Plaumann P.-L."/>
            <person name="Amselem J."/>
            <person name="Pigne S."/>
            <person name="Auger A."/>
            <person name="Koch C."/>
            <person name="Dallery J.-F."/>
            <person name="O'Connell R.J."/>
        </authorList>
    </citation>
    <scope>NUCLEOTIDE SEQUENCE [LARGE SCALE GENOMIC DNA]</scope>
    <source>
        <strain evidence="2">CBS 520.97</strain>
    </source>
</reference>
<keyword evidence="2" id="KW-1185">Reference proteome</keyword>